<proteinExistence type="inferred from homology"/>
<sequence>MTIAPSTAVDAPTTTALEVRELRVSYRPAHRLIEVVHGVTLSVSRGRTLALVGQSGSGKSTIALAAAGLLPRRGEVTGGSITLASRDVTRFRDRDWRPLRGSEIGFVPQDPLSSLDPLQTIGSRLNAELKRHGVPRRERAVRAAELLARVGIADAAHKLDLRPHELSGGQLQRVLIAIAISGSPQLLIADEPTSALDVTVQRTILDLIGELREELGLAVLLITHDLALARERADDIAVLHDGVVVDQGPADRVVSHPEDDYTRELFANAPALSPDRYAHLLRPVDPAVDAAIEVAGIVKTFPGSPRPALNGVDLRVHRGSVHALVGESGSGKSTLARIVAGLESFDEGAVTVSGRALPQHPPVANRFARRLQMVYQNPLSALDPRFTVRQLLDEPISLSAKLTPAERAARVATALDHVALPSTVLDSRPHDLSGGQRQRVAVARALALSPEVLVLDEPTSALDVTVQTQIIDLLMELRDRDELTYLFISHDLSLVRQIAEQVTVLEHGRLVESAPTAELFARPRDAYTRRLIDAIPKAT</sequence>
<dbReference type="InterPro" id="IPR013563">
    <property type="entry name" value="Oligopep_ABC_C"/>
</dbReference>
<gene>
    <name evidence="9" type="ORF">GCM10010910_18250</name>
</gene>
<dbReference type="Pfam" id="PF08352">
    <property type="entry name" value="oligo_HPY"/>
    <property type="match status" value="1"/>
</dbReference>
<reference evidence="10" key="1">
    <citation type="journal article" date="2019" name="Int. J. Syst. Evol. Microbiol.">
        <title>The Global Catalogue of Microorganisms (GCM) 10K type strain sequencing project: providing services to taxonomists for standard genome sequencing and annotation.</title>
        <authorList>
            <consortium name="The Broad Institute Genomics Platform"/>
            <consortium name="The Broad Institute Genome Sequencing Center for Infectious Disease"/>
            <person name="Wu L."/>
            <person name="Ma J."/>
        </authorList>
    </citation>
    <scope>NUCLEOTIDE SEQUENCE [LARGE SCALE GENOMIC DNA]</scope>
    <source>
        <strain evidence="10">CGMCC 4.7181</strain>
    </source>
</reference>
<dbReference type="EMBL" id="BMMQ01000005">
    <property type="protein sequence ID" value="GGO64130.1"/>
    <property type="molecule type" value="Genomic_DNA"/>
</dbReference>
<dbReference type="PROSITE" id="PS00211">
    <property type="entry name" value="ABC_TRANSPORTER_1"/>
    <property type="match status" value="2"/>
</dbReference>
<dbReference type="CDD" id="cd03257">
    <property type="entry name" value="ABC_NikE_OppD_transporters"/>
    <property type="match status" value="2"/>
</dbReference>
<comment type="caution">
    <text evidence="9">The sequence shown here is derived from an EMBL/GenBank/DDBJ whole genome shotgun (WGS) entry which is preliminary data.</text>
</comment>
<organism evidence="9 10">
    <name type="scientific">Microbacterium nanhaiense</name>
    <dbReference type="NCBI Taxonomy" id="1301026"/>
    <lineage>
        <taxon>Bacteria</taxon>
        <taxon>Bacillati</taxon>
        <taxon>Actinomycetota</taxon>
        <taxon>Actinomycetes</taxon>
        <taxon>Micrococcales</taxon>
        <taxon>Microbacteriaceae</taxon>
        <taxon>Microbacterium</taxon>
    </lineage>
</organism>
<evidence type="ECO:0000256" key="4">
    <source>
        <dbReference type="ARBA" id="ARBA00022475"/>
    </source>
</evidence>
<comment type="similarity">
    <text evidence="2">Belongs to the ABC transporter superfamily.</text>
</comment>
<evidence type="ECO:0000256" key="5">
    <source>
        <dbReference type="ARBA" id="ARBA00022741"/>
    </source>
</evidence>
<evidence type="ECO:0000256" key="2">
    <source>
        <dbReference type="ARBA" id="ARBA00005417"/>
    </source>
</evidence>
<keyword evidence="5" id="KW-0547">Nucleotide-binding</keyword>
<evidence type="ECO:0000256" key="1">
    <source>
        <dbReference type="ARBA" id="ARBA00004202"/>
    </source>
</evidence>
<evidence type="ECO:0000313" key="10">
    <source>
        <dbReference type="Proteomes" id="UP000638043"/>
    </source>
</evidence>
<dbReference type="NCBIfam" id="NF008453">
    <property type="entry name" value="PRK11308.1"/>
    <property type="match status" value="2"/>
</dbReference>
<keyword evidence="3" id="KW-0813">Transport</keyword>
<dbReference type="RefSeq" id="WP_188701141.1">
    <property type="nucleotide sequence ID" value="NZ_BMMQ01000005.1"/>
</dbReference>
<protein>
    <submittedName>
        <fullName evidence="9">ABC transporter ATP-binding protein</fullName>
    </submittedName>
</protein>
<evidence type="ECO:0000256" key="7">
    <source>
        <dbReference type="ARBA" id="ARBA00023136"/>
    </source>
</evidence>
<feature type="domain" description="ABC transporter" evidence="8">
    <location>
        <begin position="19"/>
        <end position="266"/>
    </location>
</feature>
<evidence type="ECO:0000259" key="8">
    <source>
        <dbReference type="PROSITE" id="PS50893"/>
    </source>
</evidence>
<dbReference type="InterPro" id="IPR050388">
    <property type="entry name" value="ABC_Ni/Peptide_Import"/>
</dbReference>
<dbReference type="InterPro" id="IPR003593">
    <property type="entry name" value="AAA+_ATPase"/>
</dbReference>
<dbReference type="GO" id="GO:0005524">
    <property type="term" value="F:ATP binding"/>
    <property type="evidence" value="ECO:0007669"/>
    <property type="project" value="UniProtKB-KW"/>
</dbReference>
<dbReference type="Proteomes" id="UP000638043">
    <property type="component" value="Unassembled WGS sequence"/>
</dbReference>
<dbReference type="Gene3D" id="3.40.50.300">
    <property type="entry name" value="P-loop containing nucleotide triphosphate hydrolases"/>
    <property type="match status" value="2"/>
</dbReference>
<dbReference type="InterPro" id="IPR003439">
    <property type="entry name" value="ABC_transporter-like_ATP-bd"/>
</dbReference>
<accession>A0ABQ2N1X4</accession>
<keyword evidence="10" id="KW-1185">Reference proteome</keyword>
<feature type="domain" description="ABC transporter" evidence="8">
    <location>
        <begin position="292"/>
        <end position="532"/>
    </location>
</feature>
<dbReference type="InterPro" id="IPR017871">
    <property type="entry name" value="ABC_transporter-like_CS"/>
</dbReference>
<dbReference type="NCBIfam" id="NF007739">
    <property type="entry name" value="PRK10419.1"/>
    <property type="match status" value="2"/>
</dbReference>
<evidence type="ECO:0000256" key="3">
    <source>
        <dbReference type="ARBA" id="ARBA00022448"/>
    </source>
</evidence>
<dbReference type="PANTHER" id="PTHR43297">
    <property type="entry name" value="OLIGOPEPTIDE TRANSPORT ATP-BINDING PROTEIN APPD"/>
    <property type="match status" value="1"/>
</dbReference>
<keyword evidence="6 9" id="KW-0067">ATP-binding</keyword>
<keyword evidence="7" id="KW-0472">Membrane</keyword>
<evidence type="ECO:0000313" key="9">
    <source>
        <dbReference type="EMBL" id="GGO64130.1"/>
    </source>
</evidence>
<evidence type="ECO:0000256" key="6">
    <source>
        <dbReference type="ARBA" id="ARBA00022840"/>
    </source>
</evidence>
<comment type="subcellular location">
    <subcellularLocation>
        <location evidence="1">Cell membrane</location>
        <topology evidence="1">Peripheral membrane protein</topology>
    </subcellularLocation>
</comment>
<dbReference type="PROSITE" id="PS50893">
    <property type="entry name" value="ABC_TRANSPORTER_2"/>
    <property type="match status" value="2"/>
</dbReference>
<dbReference type="SMART" id="SM00382">
    <property type="entry name" value="AAA"/>
    <property type="match status" value="2"/>
</dbReference>
<dbReference type="Pfam" id="PF00005">
    <property type="entry name" value="ABC_tran"/>
    <property type="match status" value="2"/>
</dbReference>
<dbReference type="PANTHER" id="PTHR43297:SF2">
    <property type="entry name" value="DIPEPTIDE TRANSPORT ATP-BINDING PROTEIN DPPD"/>
    <property type="match status" value="1"/>
</dbReference>
<name>A0ABQ2N1X4_9MICO</name>
<dbReference type="SUPFAM" id="SSF52540">
    <property type="entry name" value="P-loop containing nucleoside triphosphate hydrolases"/>
    <property type="match status" value="2"/>
</dbReference>
<dbReference type="InterPro" id="IPR027417">
    <property type="entry name" value="P-loop_NTPase"/>
</dbReference>
<keyword evidence="4" id="KW-1003">Cell membrane</keyword>